<dbReference type="SUPFAM" id="SSF48239">
    <property type="entry name" value="Terpenoid cyclases/Protein prenyltransferases"/>
    <property type="match status" value="1"/>
</dbReference>
<dbReference type="Proteomes" id="UP000612362">
    <property type="component" value="Unassembled WGS sequence"/>
</dbReference>
<accession>A0A8J3I8Q6</accession>
<dbReference type="RefSeq" id="WP_220198631.1">
    <property type="nucleotide sequence ID" value="NZ_BNJF01000005.1"/>
</dbReference>
<protein>
    <recommendedName>
        <fullName evidence="3">Prenyltransferase</fullName>
    </recommendedName>
</protein>
<comment type="caution">
    <text evidence="1">The sequence shown here is derived from an EMBL/GenBank/DDBJ whole genome shotgun (WGS) entry which is preliminary data.</text>
</comment>
<dbReference type="Gene3D" id="1.50.10.20">
    <property type="match status" value="1"/>
</dbReference>
<evidence type="ECO:0000313" key="2">
    <source>
        <dbReference type="Proteomes" id="UP000612362"/>
    </source>
</evidence>
<name>A0A8J3I8Q6_9CHLR</name>
<evidence type="ECO:0000313" key="1">
    <source>
        <dbReference type="EMBL" id="GHO49516.1"/>
    </source>
</evidence>
<reference evidence="1" key="1">
    <citation type="submission" date="2020-10" db="EMBL/GenBank/DDBJ databases">
        <title>Taxonomic study of unclassified bacteria belonging to the class Ktedonobacteria.</title>
        <authorList>
            <person name="Yabe S."/>
            <person name="Wang C.M."/>
            <person name="Zheng Y."/>
            <person name="Sakai Y."/>
            <person name="Cavaletti L."/>
            <person name="Monciardini P."/>
            <person name="Donadio S."/>
        </authorList>
    </citation>
    <scope>NUCLEOTIDE SEQUENCE</scope>
    <source>
        <strain evidence="1">SOSP1-1</strain>
    </source>
</reference>
<dbReference type="InterPro" id="IPR008930">
    <property type="entry name" value="Terpenoid_cyclase/PrenylTrfase"/>
</dbReference>
<evidence type="ECO:0008006" key="3">
    <source>
        <dbReference type="Google" id="ProtNLM"/>
    </source>
</evidence>
<dbReference type="EMBL" id="BNJF01000005">
    <property type="protein sequence ID" value="GHO49516.1"/>
    <property type="molecule type" value="Genomic_DNA"/>
</dbReference>
<proteinExistence type="predicted"/>
<organism evidence="1 2">
    <name type="scientific">Ktedonospora formicarum</name>
    <dbReference type="NCBI Taxonomy" id="2778364"/>
    <lineage>
        <taxon>Bacteria</taxon>
        <taxon>Bacillati</taxon>
        <taxon>Chloroflexota</taxon>
        <taxon>Ktedonobacteria</taxon>
        <taxon>Ktedonobacterales</taxon>
        <taxon>Ktedonobacteraceae</taxon>
        <taxon>Ktedonospora</taxon>
    </lineage>
</organism>
<keyword evidence="2" id="KW-1185">Reference proteome</keyword>
<gene>
    <name evidence="1" type="ORF">KSX_76790</name>
</gene>
<sequence length="293" mass="33022">MNHSQRLAKAQEFIWLHARLLDRYLFAYHFAGGDKKPVLGALRAYQNEDGGFGNALEPDKRCPTSQPQDVETALHVLDDIDAMHDEMVTRACDYLTTITTSEGGVPFALPAVNDYPHAPWWVADENPPASLNPTAALVGLLLKHGIQHPWVETASAFCWQAIEALDSTEFHTLMPVITFLEHASDRTRAEHELERIVSRLLKPGVIELDPHAQGYVQKPLDWAPSPDSFCRRLFTDDIIERHLTAFAERQREDGGWPISWEPISSTVESEWRGRVTIGALRLLEENANVSSQR</sequence>
<dbReference type="AlphaFoldDB" id="A0A8J3I8Q6"/>